<evidence type="ECO:0000259" key="2">
    <source>
        <dbReference type="Pfam" id="PF00582"/>
    </source>
</evidence>
<proteinExistence type="inferred from homology"/>
<keyword evidence="4" id="KW-1185">Reference proteome</keyword>
<dbReference type="InterPro" id="IPR014729">
    <property type="entry name" value="Rossmann-like_a/b/a_fold"/>
</dbReference>
<dbReference type="CDD" id="cd00293">
    <property type="entry name" value="USP-like"/>
    <property type="match status" value="2"/>
</dbReference>
<organism evidence="3 4">
    <name type="scientific">Chryseobacterium bernardetii</name>
    <dbReference type="NCBI Taxonomy" id="1241978"/>
    <lineage>
        <taxon>Bacteria</taxon>
        <taxon>Pseudomonadati</taxon>
        <taxon>Bacteroidota</taxon>
        <taxon>Flavobacteriia</taxon>
        <taxon>Flavobacteriales</taxon>
        <taxon>Weeksellaceae</taxon>
        <taxon>Chryseobacterium group</taxon>
        <taxon>Chryseobacterium</taxon>
    </lineage>
</organism>
<feature type="domain" description="UspA" evidence="2">
    <location>
        <begin position="21"/>
        <end position="173"/>
    </location>
</feature>
<dbReference type="PRINTS" id="PR01438">
    <property type="entry name" value="UNVRSLSTRESS"/>
</dbReference>
<dbReference type="PANTHER" id="PTHR46268">
    <property type="entry name" value="STRESS RESPONSE PROTEIN NHAX"/>
    <property type="match status" value="1"/>
</dbReference>
<reference evidence="4" key="1">
    <citation type="submission" date="2018-11" db="EMBL/GenBank/DDBJ databases">
        <title>Proposal to divide the Flavobacteriaceae and reorganize its genera based on Amino Acid Identity values calculated from whole genome sequences.</title>
        <authorList>
            <person name="Nicholson A.C."/>
            <person name="Gulvik C.A."/>
            <person name="Whitney A.M."/>
            <person name="Humrighouse B.W."/>
            <person name="Bell M."/>
            <person name="Holmes B."/>
            <person name="Steigerwalt A.G."/>
            <person name="Villarma A."/>
            <person name="Sheth M."/>
            <person name="Batra D."/>
            <person name="Pryor J."/>
            <person name="Bernardet J.-F."/>
            <person name="Hugo C."/>
            <person name="Kampfer P."/>
            <person name="Newman J."/>
            <person name="McQuiston J.R."/>
        </authorList>
    </citation>
    <scope>NUCLEOTIDE SEQUENCE [LARGE SCALE GENOMIC DNA]</scope>
    <source>
        <strain evidence="4">G0229</strain>
    </source>
</reference>
<dbReference type="Gene3D" id="3.40.50.620">
    <property type="entry name" value="HUPs"/>
    <property type="match status" value="2"/>
</dbReference>
<evidence type="ECO:0000313" key="3">
    <source>
        <dbReference type="EMBL" id="AZB26173.1"/>
    </source>
</evidence>
<dbReference type="InterPro" id="IPR006016">
    <property type="entry name" value="UspA"/>
</dbReference>
<feature type="domain" description="UspA" evidence="2">
    <location>
        <begin position="182"/>
        <end position="304"/>
    </location>
</feature>
<name>A0A3G6U173_9FLAO</name>
<dbReference type="Proteomes" id="UP000271193">
    <property type="component" value="Chromosome"/>
</dbReference>
<dbReference type="EMBL" id="CP033932">
    <property type="protein sequence ID" value="AZB26173.1"/>
    <property type="molecule type" value="Genomic_DNA"/>
</dbReference>
<protein>
    <submittedName>
        <fullName evidence="3">Universal stress protein</fullName>
    </submittedName>
</protein>
<dbReference type="Pfam" id="PF00582">
    <property type="entry name" value="Usp"/>
    <property type="match status" value="2"/>
</dbReference>
<dbReference type="KEGG" id="cben:EG339_17030"/>
<dbReference type="OrthoDB" id="9788959at2"/>
<dbReference type="PANTHER" id="PTHR46268:SF6">
    <property type="entry name" value="UNIVERSAL STRESS PROTEIN UP12"/>
    <property type="match status" value="1"/>
</dbReference>
<evidence type="ECO:0000313" key="4">
    <source>
        <dbReference type="Proteomes" id="UP000271193"/>
    </source>
</evidence>
<dbReference type="InterPro" id="IPR006015">
    <property type="entry name" value="Universal_stress_UspA"/>
</dbReference>
<gene>
    <name evidence="3" type="ORF">EG339_17030</name>
</gene>
<dbReference type="AlphaFoldDB" id="A0A3G6U173"/>
<sequence>MIFIILILFWKINSILITKIMRTIVVPTDFSEPARAAAEYALHLAHALKSNIELCHAFKIPVEEPMLGQTAWALYEYPVLKKEYEDEMKKEVKNIENTEKHLWGDDSFPFHPSIYYTCETGDPIQLINDTAARNRTLLVVMGMKGASNLARFLLGSNSIKMIEHTEYPLLLIPSGYQYKDLKKIAFATDLNSQDIKISHALIKFAKYFNAELLITHITDTAVDLIENTSYQHKKDTFFKDLEGKICYNYIESESIDTGLNILKEKNIDMLVMGHQQKSFIGRLISGSHAARQAQDLQIPLLVIPEESHIYF</sequence>
<dbReference type="SUPFAM" id="SSF52402">
    <property type="entry name" value="Adenine nucleotide alpha hydrolases-like"/>
    <property type="match status" value="2"/>
</dbReference>
<evidence type="ECO:0000256" key="1">
    <source>
        <dbReference type="ARBA" id="ARBA00008791"/>
    </source>
</evidence>
<accession>A0A3G6U173</accession>
<comment type="similarity">
    <text evidence="1">Belongs to the universal stress protein A family.</text>
</comment>